<dbReference type="Pfam" id="PF16363">
    <property type="entry name" value="GDP_Man_Dehyd"/>
    <property type="match status" value="1"/>
</dbReference>
<dbReference type="GO" id="GO:0008446">
    <property type="term" value="F:GDP-mannose 4,6-dehydratase activity"/>
    <property type="evidence" value="ECO:0007669"/>
    <property type="project" value="UniProtKB-EC"/>
</dbReference>
<dbReference type="RefSeq" id="WP_340277885.1">
    <property type="nucleotide sequence ID" value="NZ_JBAKIA010000042.1"/>
</dbReference>
<evidence type="ECO:0000313" key="2">
    <source>
        <dbReference type="EMBL" id="MEJ8476989.1"/>
    </source>
</evidence>
<dbReference type="PANTHER" id="PTHR43000">
    <property type="entry name" value="DTDP-D-GLUCOSE 4,6-DEHYDRATASE-RELATED"/>
    <property type="match status" value="1"/>
</dbReference>
<dbReference type="Gene3D" id="3.90.25.10">
    <property type="entry name" value="UDP-galactose 4-epimerase, domain 1"/>
    <property type="match status" value="1"/>
</dbReference>
<evidence type="ECO:0000259" key="1">
    <source>
        <dbReference type="Pfam" id="PF16363"/>
    </source>
</evidence>
<name>A0ABU8TS34_9HYPH</name>
<protein>
    <submittedName>
        <fullName evidence="2">GDP-mannose 4,6-dehydratase</fullName>
        <ecNumber evidence="2">4.2.1.47</ecNumber>
    </submittedName>
</protein>
<dbReference type="InterPro" id="IPR036291">
    <property type="entry name" value="NAD(P)-bd_dom_sf"/>
</dbReference>
<reference evidence="2 3" key="1">
    <citation type="submission" date="2024-02" db="EMBL/GenBank/DDBJ databases">
        <title>Roseibium algae sp. nov., isolated from marine alga (Grateloupia sp.), showing potential in myo-inositol conversion.</title>
        <authorList>
            <person name="Wang Y."/>
        </authorList>
    </citation>
    <scope>NUCLEOTIDE SEQUENCE [LARGE SCALE GENOMIC DNA]</scope>
    <source>
        <strain evidence="2 3">H3510</strain>
    </source>
</reference>
<dbReference type="EC" id="4.2.1.47" evidence="2"/>
<accession>A0ABU8TS34</accession>
<organism evidence="2 3">
    <name type="scientific">Roseibium algae</name>
    <dbReference type="NCBI Taxonomy" id="3123038"/>
    <lineage>
        <taxon>Bacteria</taxon>
        <taxon>Pseudomonadati</taxon>
        <taxon>Pseudomonadota</taxon>
        <taxon>Alphaproteobacteria</taxon>
        <taxon>Hyphomicrobiales</taxon>
        <taxon>Stappiaceae</taxon>
        <taxon>Roseibium</taxon>
    </lineage>
</organism>
<evidence type="ECO:0000313" key="3">
    <source>
        <dbReference type="Proteomes" id="UP001385499"/>
    </source>
</evidence>
<dbReference type="SUPFAM" id="SSF51735">
    <property type="entry name" value="NAD(P)-binding Rossmann-fold domains"/>
    <property type="match status" value="1"/>
</dbReference>
<dbReference type="InterPro" id="IPR016040">
    <property type="entry name" value="NAD(P)-bd_dom"/>
</dbReference>
<proteinExistence type="predicted"/>
<keyword evidence="2" id="KW-0456">Lyase</keyword>
<keyword evidence="3" id="KW-1185">Reference proteome</keyword>
<feature type="domain" description="NAD(P)-binding" evidence="1">
    <location>
        <begin position="6"/>
        <end position="297"/>
    </location>
</feature>
<dbReference type="Proteomes" id="UP001385499">
    <property type="component" value="Unassembled WGS sequence"/>
</dbReference>
<dbReference type="EMBL" id="JBAKIA010000042">
    <property type="protein sequence ID" value="MEJ8476989.1"/>
    <property type="molecule type" value="Genomic_DNA"/>
</dbReference>
<comment type="caution">
    <text evidence="2">The sequence shown here is derived from an EMBL/GenBank/DDBJ whole genome shotgun (WGS) entry which is preliminary data.</text>
</comment>
<dbReference type="Gene3D" id="3.40.50.720">
    <property type="entry name" value="NAD(P)-binding Rossmann-like Domain"/>
    <property type="match status" value="1"/>
</dbReference>
<gene>
    <name evidence="2" type="ORF">V6575_23205</name>
</gene>
<sequence length="316" mass="35587">MTKVVITGGAGFIGSHIVDRFVMDADTEVTIFDKMTYAADYRNIASHIENNRVALIVGDICDEVAVWKALEGADIVIHAAAESHVDHSFNNSALFTKTNVLGTHTLLEAARQLNVRRFVQISTDEVYGEVLSGEADEDYPLSPTNPYSASKAAAEMIACGYITSFRMPIVMIRANNVYGIRQFPEKLIPRSIIEIIKGGYIPVHGSGRNRRHYLLAQEAAEAIYFIAYHGVTFETYNIGSVEEFENIDVIGKICRVMDINVDDVVKFVEDRPFNDRRYAINAQKLEKLGFQPSVTFDVELPKIIDWYRLNSERYFN</sequence>